<dbReference type="Proteomes" id="UP000004423">
    <property type="component" value="Unassembled WGS sequence"/>
</dbReference>
<gene>
    <name evidence="1" type="ORF">SCAZ3_01990</name>
</gene>
<organism evidence="1 2">
    <name type="scientific">Streptococcus canis FSL Z3-227</name>
    <dbReference type="NCBI Taxonomy" id="482234"/>
    <lineage>
        <taxon>Bacteria</taxon>
        <taxon>Bacillati</taxon>
        <taxon>Bacillota</taxon>
        <taxon>Bacilli</taxon>
        <taxon>Lactobacillales</taxon>
        <taxon>Streptococcaceae</taxon>
        <taxon>Streptococcus</taxon>
    </lineage>
</organism>
<sequence length="32" mass="3707">MKCNDKFKSNAVKMYRSGKWIEMPEGIGQKTT</sequence>
<comment type="caution">
    <text evidence="1">The sequence shown here is derived from an EMBL/GenBank/DDBJ whole genome shotgun (WGS) entry which is preliminary data.</text>
</comment>
<proteinExistence type="predicted"/>
<dbReference type="AlphaFoldDB" id="A0AAV3FQ97"/>
<dbReference type="EMBL" id="AIDX01000001">
    <property type="protein sequence ID" value="EIQ81164.1"/>
    <property type="molecule type" value="Genomic_DNA"/>
</dbReference>
<reference evidence="1 2" key="1">
    <citation type="journal article" date="2012" name="PLoS ONE">
        <title>Gene Repertoire Evolution of Streptococcus pyogenes Inferred from Phylogenomic Analysis with Streptococcus canis and Streptococcus dysgalactiae.</title>
        <authorList>
            <person name="Lefebure T."/>
            <person name="Richards V.P."/>
            <person name="Lang P."/>
            <person name="Pavinski-Bitar P."/>
            <person name="Stanhope M.J."/>
        </authorList>
    </citation>
    <scope>NUCLEOTIDE SEQUENCE [LARGE SCALE GENOMIC DNA]</scope>
    <source>
        <strain evidence="1 2">FSL Z3-227</strain>
    </source>
</reference>
<protein>
    <submittedName>
        <fullName evidence="1">Uncharacterized protein</fullName>
    </submittedName>
</protein>
<evidence type="ECO:0000313" key="2">
    <source>
        <dbReference type="Proteomes" id="UP000004423"/>
    </source>
</evidence>
<accession>A0AAV3FQ97</accession>
<name>A0AAV3FQ97_STRCB</name>
<evidence type="ECO:0000313" key="1">
    <source>
        <dbReference type="EMBL" id="EIQ81164.1"/>
    </source>
</evidence>